<dbReference type="EMBL" id="CM037616">
    <property type="protein sequence ID" value="KAH7993749.1"/>
    <property type="molecule type" value="Genomic_DNA"/>
</dbReference>
<sequence>MHRYILLHRYSLITPNVLRVESEEKIIVEAHGLGALTEVTVTVFDFPQKKKALYLVKDTLNQENGMMVTPSVKVPAKDMKKDSKLSQYVIVQASSAQFQLEKVVLVSFQSGYIFIQTDKTIYTPGSAVRYRVFPVGYHLEPVEKNVIVEFLTPEDIVVHHASITSVSSNIQPFNLPEIVSFGTWKVVAKYADSPQETFTTQFEVKEYVLPSFEVMVLPHEMFYNIDRDDDFRVSITARFLYGKKVEGMALVLFGVIVDGKKLSIPDSLDRIPIINGEGERDAVLSKQKLQKQFAKPGELRDLLGHFLYISVTVMTESGEKKALGSGEMAGGSFVEREVSSI</sequence>
<proteinExistence type="predicted"/>
<reference evidence="1" key="1">
    <citation type="submission" date="2021-08" db="EMBL/GenBank/DDBJ databases">
        <title>The first chromosome-level gecko genome reveals the dynamic sex chromosomes of Neotropical dwarf geckos (Sphaerodactylidae: Sphaerodactylus).</title>
        <authorList>
            <person name="Pinto B.J."/>
            <person name="Keating S.E."/>
            <person name="Gamble T."/>
        </authorList>
    </citation>
    <scope>NUCLEOTIDE SEQUENCE</scope>
    <source>
        <strain evidence="1">TG3544</strain>
    </source>
</reference>
<evidence type="ECO:0000313" key="2">
    <source>
        <dbReference type="Proteomes" id="UP000827872"/>
    </source>
</evidence>
<evidence type="ECO:0000313" key="1">
    <source>
        <dbReference type="EMBL" id="KAH7993749.1"/>
    </source>
</evidence>
<protein>
    <submittedName>
        <fullName evidence="1">Uncharacterized protein</fullName>
    </submittedName>
</protein>
<organism evidence="1 2">
    <name type="scientific">Sphaerodactylus townsendi</name>
    <dbReference type="NCBI Taxonomy" id="933632"/>
    <lineage>
        <taxon>Eukaryota</taxon>
        <taxon>Metazoa</taxon>
        <taxon>Chordata</taxon>
        <taxon>Craniata</taxon>
        <taxon>Vertebrata</taxon>
        <taxon>Euteleostomi</taxon>
        <taxon>Lepidosauria</taxon>
        <taxon>Squamata</taxon>
        <taxon>Bifurcata</taxon>
        <taxon>Gekkota</taxon>
        <taxon>Sphaerodactylidae</taxon>
        <taxon>Sphaerodactylus</taxon>
    </lineage>
</organism>
<dbReference type="Proteomes" id="UP000827872">
    <property type="component" value="Linkage Group LG03"/>
</dbReference>
<comment type="caution">
    <text evidence="1">The sequence shown here is derived from an EMBL/GenBank/DDBJ whole genome shotgun (WGS) entry which is preliminary data.</text>
</comment>
<gene>
    <name evidence="1" type="ORF">K3G42_032203</name>
</gene>
<name>A0ACB8EM83_9SAUR</name>
<keyword evidence="2" id="KW-1185">Reference proteome</keyword>
<accession>A0ACB8EM83</accession>